<organism evidence="1 2">
    <name type="scientific">Actinocrispum wychmicini</name>
    <dbReference type="NCBI Taxonomy" id="1213861"/>
    <lineage>
        <taxon>Bacteria</taxon>
        <taxon>Bacillati</taxon>
        <taxon>Actinomycetota</taxon>
        <taxon>Actinomycetes</taxon>
        <taxon>Pseudonocardiales</taxon>
        <taxon>Pseudonocardiaceae</taxon>
        <taxon>Actinocrispum</taxon>
    </lineage>
</organism>
<name>A0A4R2JD98_9PSEU</name>
<evidence type="ECO:0000313" key="2">
    <source>
        <dbReference type="Proteomes" id="UP000295680"/>
    </source>
</evidence>
<reference evidence="1 2" key="1">
    <citation type="submission" date="2019-03" db="EMBL/GenBank/DDBJ databases">
        <title>Genomic Encyclopedia of Type Strains, Phase IV (KMG-IV): sequencing the most valuable type-strain genomes for metagenomic binning, comparative biology and taxonomic classification.</title>
        <authorList>
            <person name="Goeker M."/>
        </authorList>
    </citation>
    <scope>NUCLEOTIDE SEQUENCE [LARGE SCALE GENOMIC DNA]</scope>
    <source>
        <strain evidence="1 2">DSM 45934</strain>
    </source>
</reference>
<gene>
    <name evidence="1" type="ORF">EV192_109129</name>
</gene>
<dbReference type="EMBL" id="SLWS01000009">
    <property type="protein sequence ID" value="TCO54149.1"/>
    <property type="molecule type" value="Genomic_DNA"/>
</dbReference>
<dbReference type="RefSeq" id="WP_132123144.1">
    <property type="nucleotide sequence ID" value="NZ_SLWS01000009.1"/>
</dbReference>
<protein>
    <submittedName>
        <fullName evidence="1">Uncharacterized protein</fullName>
    </submittedName>
</protein>
<accession>A0A4R2JD98</accession>
<evidence type="ECO:0000313" key="1">
    <source>
        <dbReference type="EMBL" id="TCO54149.1"/>
    </source>
</evidence>
<sequence>MRLSRKITAPSGRGRKQWTEPPFWQLDVFRESWAATSTTNRERVENDFAGYVQAAYKTNGVVFACVLAQQLVFAEAWFASRELTDAGRPGDLFGFDSPDLALLAKPWPSGTTGELLARMESDVSLAGNFYATTAGNVGRAATGPGRGPGRVAG</sequence>
<keyword evidence="2" id="KW-1185">Reference proteome</keyword>
<proteinExistence type="predicted"/>
<dbReference type="Proteomes" id="UP000295680">
    <property type="component" value="Unassembled WGS sequence"/>
</dbReference>
<dbReference type="AlphaFoldDB" id="A0A4R2JD98"/>
<dbReference type="OrthoDB" id="3321096at2"/>
<comment type="caution">
    <text evidence="1">The sequence shown here is derived from an EMBL/GenBank/DDBJ whole genome shotgun (WGS) entry which is preliminary data.</text>
</comment>